<dbReference type="Gene3D" id="3.40.525.10">
    <property type="entry name" value="CRAL-TRIO lipid binding domain"/>
    <property type="match status" value="1"/>
</dbReference>
<comment type="caution">
    <text evidence="2">The sequence shown here is derived from an EMBL/GenBank/DDBJ whole genome shotgun (WGS) entry which is preliminary data.</text>
</comment>
<dbReference type="InterPro" id="IPR036273">
    <property type="entry name" value="CRAL/TRIO_N_dom_sf"/>
</dbReference>
<keyword evidence="3" id="KW-1185">Reference proteome</keyword>
<gene>
    <name evidence="2" type="ORF">V9T40_001088</name>
</gene>
<dbReference type="AlphaFoldDB" id="A0AAN9TCA3"/>
<feature type="domain" description="CRAL-TRIO" evidence="1">
    <location>
        <begin position="218"/>
        <end position="288"/>
    </location>
</feature>
<protein>
    <recommendedName>
        <fullName evidence="1">CRAL-TRIO domain-containing protein</fullName>
    </recommendedName>
</protein>
<dbReference type="PROSITE" id="PS50191">
    <property type="entry name" value="CRAL_TRIO"/>
    <property type="match status" value="1"/>
</dbReference>
<name>A0AAN9TCA3_9HEMI</name>
<dbReference type="InterPro" id="IPR001251">
    <property type="entry name" value="CRAL-TRIO_dom"/>
</dbReference>
<dbReference type="PANTHER" id="PTHR10174">
    <property type="entry name" value="ALPHA-TOCOPHEROL TRANSFER PROTEIN-RELATED"/>
    <property type="match status" value="1"/>
</dbReference>
<evidence type="ECO:0000259" key="1">
    <source>
        <dbReference type="PROSITE" id="PS50191"/>
    </source>
</evidence>
<dbReference type="InterPro" id="IPR036865">
    <property type="entry name" value="CRAL-TRIO_dom_sf"/>
</dbReference>
<dbReference type="PANTHER" id="PTHR10174:SF224">
    <property type="entry name" value="RETINOL-BINDING PROTEIN PINTA"/>
    <property type="match status" value="1"/>
</dbReference>
<dbReference type="GO" id="GO:0016020">
    <property type="term" value="C:membrane"/>
    <property type="evidence" value="ECO:0007669"/>
    <property type="project" value="TreeGrafter"/>
</dbReference>
<dbReference type="SUPFAM" id="SSF52087">
    <property type="entry name" value="CRAL/TRIO domain"/>
    <property type="match status" value="1"/>
</dbReference>
<accession>A0AAN9TCA3</accession>
<sequence>MYLILPTEQQKQNARSEFNATAETVKNDVCHLIDWITKQPHLPTITDEELLAHCLLNCKNSLEKTKNRLETYFNTKAVMPEVFRNRDPLTEEIEKVCSISMYIPLPKLTPDGYRVIMLYISDDAKYTQLPPFNHFLKATLMSIDIMGKYDYPKGVIVVHDGKNISMEFVANAATEIHKLVLLAAVSKRTIFETSKGSHTPYIRSHKVTYFNNFPIKTLFQKSIPVRYRNLYFFNMNSATQIFLSIGKNFIKKDLANRIQILKNENDLCNVLPKEIVPRNYGGDELPLEVLREQWFDEVKSKRDFLIAAEDYVSDLSKRPEPTKNLGFEDLNGSFRKIEID</sequence>
<proteinExistence type="predicted"/>
<organism evidence="2 3">
    <name type="scientific">Parthenolecanium corni</name>
    <dbReference type="NCBI Taxonomy" id="536013"/>
    <lineage>
        <taxon>Eukaryota</taxon>
        <taxon>Metazoa</taxon>
        <taxon>Ecdysozoa</taxon>
        <taxon>Arthropoda</taxon>
        <taxon>Hexapoda</taxon>
        <taxon>Insecta</taxon>
        <taxon>Pterygota</taxon>
        <taxon>Neoptera</taxon>
        <taxon>Paraneoptera</taxon>
        <taxon>Hemiptera</taxon>
        <taxon>Sternorrhyncha</taxon>
        <taxon>Coccoidea</taxon>
        <taxon>Coccidae</taxon>
        <taxon>Parthenolecanium</taxon>
    </lineage>
</organism>
<dbReference type="SUPFAM" id="SSF46938">
    <property type="entry name" value="CRAL/TRIO N-terminal domain"/>
    <property type="match status" value="1"/>
</dbReference>
<dbReference type="EMBL" id="JBBCAQ010000034">
    <property type="protein sequence ID" value="KAK7580459.1"/>
    <property type="molecule type" value="Genomic_DNA"/>
</dbReference>
<evidence type="ECO:0000313" key="3">
    <source>
        <dbReference type="Proteomes" id="UP001367676"/>
    </source>
</evidence>
<reference evidence="2 3" key="1">
    <citation type="submission" date="2024-03" db="EMBL/GenBank/DDBJ databases">
        <title>Adaptation during the transition from Ophiocordyceps entomopathogen to insect associate is accompanied by gene loss and intensified selection.</title>
        <authorList>
            <person name="Ward C.M."/>
            <person name="Onetto C.A."/>
            <person name="Borneman A.R."/>
        </authorList>
    </citation>
    <scope>NUCLEOTIDE SEQUENCE [LARGE SCALE GENOMIC DNA]</scope>
    <source>
        <strain evidence="2">AWRI1</strain>
        <tissue evidence="2">Single Adult Female</tissue>
    </source>
</reference>
<dbReference type="Proteomes" id="UP001367676">
    <property type="component" value="Unassembled WGS sequence"/>
</dbReference>
<dbReference type="Pfam" id="PF00650">
    <property type="entry name" value="CRAL_TRIO"/>
    <property type="match status" value="1"/>
</dbReference>
<dbReference type="GO" id="GO:1902936">
    <property type="term" value="F:phosphatidylinositol bisphosphate binding"/>
    <property type="evidence" value="ECO:0007669"/>
    <property type="project" value="TreeGrafter"/>
</dbReference>
<evidence type="ECO:0000313" key="2">
    <source>
        <dbReference type="EMBL" id="KAK7580459.1"/>
    </source>
</evidence>